<dbReference type="AlphaFoldDB" id="A0A8J8JUM2"/>
<keyword evidence="2 7" id="KW-0812">Transmembrane</keyword>
<evidence type="ECO:0000256" key="3">
    <source>
        <dbReference type="ARBA" id="ARBA00022989"/>
    </source>
</evidence>
<feature type="site" description="Important for catalytic activity" evidence="7">
    <location>
        <position position="229"/>
    </location>
</feature>
<feature type="transmembrane region" description="Helical" evidence="7">
    <location>
        <begin position="20"/>
        <end position="39"/>
    </location>
</feature>
<keyword evidence="1 7" id="KW-1003">Cell membrane</keyword>
<comment type="caution">
    <text evidence="8">The sequence shown here is derived from an EMBL/GenBank/DDBJ whole genome shotgun (WGS) entry which is preliminary data.</text>
</comment>
<keyword evidence="9" id="KW-1185">Reference proteome</keyword>
<dbReference type="EMBL" id="WHPF01000006">
    <property type="protein sequence ID" value="NNV55714.1"/>
    <property type="molecule type" value="Genomic_DNA"/>
</dbReference>
<name>A0A8J8JUM2_9BACT</name>
<dbReference type="NCBIfam" id="TIGR00247">
    <property type="entry name" value="endolytic transglycosylase MltG"/>
    <property type="match status" value="1"/>
</dbReference>
<evidence type="ECO:0000313" key="9">
    <source>
        <dbReference type="Proteomes" id="UP000598971"/>
    </source>
</evidence>
<evidence type="ECO:0000256" key="4">
    <source>
        <dbReference type="ARBA" id="ARBA00023136"/>
    </source>
</evidence>
<keyword evidence="5 7" id="KW-0456">Lyase</keyword>
<organism evidence="8 9">
    <name type="scientific">Limnovirga soli</name>
    <dbReference type="NCBI Taxonomy" id="2656915"/>
    <lineage>
        <taxon>Bacteria</taxon>
        <taxon>Pseudomonadati</taxon>
        <taxon>Bacteroidota</taxon>
        <taxon>Chitinophagia</taxon>
        <taxon>Chitinophagales</taxon>
        <taxon>Chitinophagaceae</taxon>
        <taxon>Limnovirga</taxon>
    </lineage>
</organism>
<protein>
    <recommendedName>
        <fullName evidence="7">Endolytic murein transglycosylase</fullName>
        <ecNumber evidence="7">4.2.2.29</ecNumber>
    </recommendedName>
    <alternativeName>
        <fullName evidence="7">Peptidoglycan lytic transglycosylase</fullName>
    </alternativeName>
    <alternativeName>
        <fullName evidence="7">Peptidoglycan polymerization terminase</fullName>
    </alternativeName>
</protein>
<comment type="function">
    <text evidence="7">Functions as a peptidoglycan terminase that cleaves nascent peptidoglycan strands endolytically to terminate their elongation.</text>
</comment>
<evidence type="ECO:0000256" key="6">
    <source>
        <dbReference type="ARBA" id="ARBA00023316"/>
    </source>
</evidence>
<evidence type="ECO:0000313" key="8">
    <source>
        <dbReference type="EMBL" id="NNV55714.1"/>
    </source>
</evidence>
<dbReference type="CDD" id="cd08010">
    <property type="entry name" value="MltG_like"/>
    <property type="match status" value="1"/>
</dbReference>
<dbReference type="GO" id="GO:0071555">
    <property type="term" value="P:cell wall organization"/>
    <property type="evidence" value="ECO:0007669"/>
    <property type="project" value="UniProtKB-KW"/>
</dbReference>
<evidence type="ECO:0000256" key="2">
    <source>
        <dbReference type="ARBA" id="ARBA00022692"/>
    </source>
</evidence>
<proteinExistence type="inferred from homology"/>
<dbReference type="Pfam" id="PF02618">
    <property type="entry name" value="YceG"/>
    <property type="match status" value="1"/>
</dbReference>
<dbReference type="PANTHER" id="PTHR30518:SF2">
    <property type="entry name" value="ENDOLYTIC MUREIN TRANSGLYCOSYLASE"/>
    <property type="match status" value="1"/>
</dbReference>
<evidence type="ECO:0000256" key="5">
    <source>
        <dbReference type="ARBA" id="ARBA00023239"/>
    </source>
</evidence>
<accession>A0A8J8JUM2</accession>
<dbReference type="GO" id="GO:0008932">
    <property type="term" value="F:lytic endotransglycosylase activity"/>
    <property type="evidence" value="ECO:0007669"/>
    <property type="project" value="UniProtKB-UniRule"/>
</dbReference>
<dbReference type="GO" id="GO:0009252">
    <property type="term" value="P:peptidoglycan biosynthetic process"/>
    <property type="evidence" value="ECO:0007669"/>
    <property type="project" value="UniProtKB-UniRule"/>
</dbReference>
<evidence type="ECO:0000256" key="1">
    <source>
        <dbReference type="ARBA" id="ARBA00022475"/>
    </source>
</evidence>
<dbReference type="InterPro" id="IPR003770">
    <property type="entry name" value="MLTG-like"/>
</dbReference>
<keyword evidence="4 7" id="KW-0472">Membrane</keyword>
<comment type="similarity">
    <text evidence="7">Belongs to the transglycosylase MltG family.</text>
</comment>
<dbReference type="HAMAP" id="MF_02065">
    <property type="entry name" value="MltG"/>
    <property type="match status" value="1"/>
</dbReference>
<keyword evidence="6 7" id="KW-0961">Cell wall biogenesis/degradation</keyword>
<evidence type="ECO:0000256" key="7">
    <source>
        <dbReference type="HAMAP-Rule" id="MF_02065"/>
    </source>
</evidence>
<reference evidence="8" key="1">
    <citation type="submission" date="2019-10" db="EMBL/GenBank/DDBJ databases">
        <title>Draft genome sequence of Panacibacter sp. KCS-6.</title>
        <authorList>
            <person name="Yim K.J."/>
        </authorList>
    </citation>
    <scope>NUCLEOTIDE SEQUENCE</scope>
    <source>
        <strain evidence="8">KCS-6</strain>
    </source>
</reference>
<dbReference type="GO" id="GO:0005886">
    <property type="term" value="C:plasma membrane"/>
    <property type="evidence" value="ECO:0007669"/>
    <property type="project" value="UniProtKB-SubCell"/>
</dbReference>
<dbReference type="Proteomes" id="UP000598971">
    <property type="component" value="Unassembled WGS sequence"/>
</dbReference>
<dbReference type="Gene3D" id="3.30.160.60">
    <property type="entry name" value="Classic Zinc Finger"/>
    <property type="match status" value="1"/>
</dbReference>
<keyword evidence="3 7" id="KW-1133">Transmembrane helix</keyword>
<gene>
    <name evidence="7 8" type="primary">mltG</name>
    <name evidence="8" type="ORF">GD597_09605</name>
</gene>
<dbReference type="PANTHER" id="PTHR30518">
    <property type="entry name" value="ENDOLYTIC MUREIN TRANSGLYCOSYLASE"/>
    <property type="match status" value="1"/>
</dbReference>
<comment type="subcellular location">
    <subcellularLocation>
        <location evidence="7">Cell membrane</location>
        <topology evidence="7">Single-pass membrane protein</topology>
    </subcellularLocation>
</comment>
<comment type="catalytic activity">
    <reaction evidence="7">
        <text>a peptidoglycan chain = a peptidoglycan chain with N-acetyl-1,6-anhydromuramyl-[peptide] at the reducing end + a peptidoglycan chain with N-acetylglucosamine at the non-reducing end.</text>
        <dbReference type="EC" id="4.2.2.29"/>
    </reaction>
</comment>
<sequence>MCLPMQRVFLLFWGAMKKIFLYIFVVLVFAGSWAAWLVFGPATSFESKSKFLFIRPDKDVKTQVLDQMDNGLINHSVVFDWLAANASVWEKVKPGRFEIKKDENLFNIVRMLRNNTQSPVRLIINKWRVKEDFARQIARNFDIDSATAMQYFLSNDSLKTFNVDTNTLFTLIIPDTYFIKWNSTLPDIIGKLQSENDKFWQNDNRLQRAADAGLTPQQVYTIASIIEEETNKNDEKGNVASVYINRWHKGMALGADPTIKYALRDFSIKRILYGHLKVESPYNTYRNKGLPPGPVCTPSKITIDAVLDAPRTDYLFFVAKSDFSGYHHFSTNYAEHEQYAKAYQHALDEWMARKQKQ</sequence>
<dbReference type="EC" id="4.2.2.29" evidence="7"/>